<keyword evidence="1" id="KW-0472">Membrane</keyword>
<dbReference type="Proteomes" id="UP000239197">
    <property type="component" value="Plasmid unnamed3"/>
</dbReference>
<accession>A0A2L1UZ62</accession>
<keyword evidence="1" id="KW-0812">Transmembrane</keyword>
<gene>
    <name evidence="2" type="ORF">BV494_25415</name>
</gene>
<dbReference type="EMBL" id="CP019065">
    <property type="protein sequence ID" value="AVF38220.1"/>
    <property type="molecule type" value="Genomic_DNA"/>
</dbReference>
<evidence type="ECO:0000313" key="2">
    <source>
        <dbReference type="EMBL" id="AVF38220.1"/>
    </source>
</evidence>
<keyword evidence="2" id="KW-0614">Plasmid</keyword>
<feature type="transmembrane region" description="Helical" evidence="1">
    <location>
        <begin position="65"/>
        <end position="82"/>
    </location>
</feature>
<dbReference type="InterPro" id="IPR046638">
    <property type="entry name" value="DUF6750"/>
</dbReference>
<feature type="transmembrane region" description="Helical" evidence="1">
    <location>
        <begin position="94"/>
        <end position="113"/>
    </location>
</feature>
<reference evidence="3" key="1">
    <citation type="submission" date="2017-01" db="EMBL/GenBank/DDBJ databases">
        <title>Genome sequence of Rouxiella sp. ERMR1:05.</title>
        <authorList>
            <person name="Kumar R."/>
            <person name="Singh D."/>
            <person name="Kumar S."/>
        </authorList>
    </citation>
    <scope>NUCLEOTIDE SEQUENCE [LARGE SCALE GENOMIC DNA]</scope>
    <source>
        <strain evidence="3">ERMR1:05</strain>
        <plasmid evidence="3">unnamed3</plasmid>
    </source>
</reference>
<dbReference type="AlphaFoldDB" id="A0A2L1UZ62"/>
<evidence type="ECO:0000313" key="3">
    <source>
        <dbReference type="Proteomes" id="UP000239197"/>
    </source>
</evidence>
<sequence>MLTRFYCVAFARALMLSESLRRLILRGLCAYAALLSPLALADDDLAGMADSVSQGATSGTKSALNIAQFIGVLGVIGSIIALKSMKNNPQVKPWHIGLAFVGGLILIVIPQIIKKGQTQMGMTAVSVGG</sequence>
<evidence type="ECO:0000256" key="1">
    <source>
        <dbReference type="SAM" id="Phobius"/>
    </source>
</evidence>
<keyword evidence="3" id="KW-1185">Reference proteome</keyword>
<protein>
    <submittedName>
        <fullName evidence="2">Conjugal transfer protein</fullName>
    </submittedName>
</protein>
<keyword evidence="1" id="KW-1133">Transmembrane helix</keyword>
<name>A0A2L1UZ62_9GAMM</name>
<dbReference type="OrthoDB" id="6594290at2"/>
<dbReference type="Pfam" id="PF20535">
    <property type="entry name" value="DUF6750"/>
    <property type="match status" value="1"/>
</dbReference>
<dbReference type="KEGG" id="rox:BV494_25415"/>
<proteinExistence type="predicted"/>
<geneLocation type="plasmid" evidence="2 3">
    <name>unnamed3</name>
</geneLocation>
<dbReference type="RefSeq" id="WP_104925539.1">
    <property type="nucleotide sequence ID" value="NZ_CP019065.1"/>
</dbReference>
<organism evidence="2 3">
    <name type="scientific">Rahnella sikkimica</name>
    <dbReference type="NCBI Taxonomy" id="1805933"/>
    <lineage>
        <taxon>Bacteria</taxon>
        <taxon>Pseudomonadati</taxon>
        <taxon>Pseudomonadota</taxon>
        <taxon>Gammaproteobacteria</taxon>
        <taxon>Enterobacterales</taxon>
        <taxon>Yersiniaceae</taxon>
        <taxon>Rahnella</taxon>
    </lineage>
</organism>